<sequence length="70" mass="8102">MRNIFSSINIDSPSFHLLPHHHHSHSIQPIQSIQSISNSFTRTQSSTSTPINNFIQFILIYSFNRNHVNN</sequence>
<evidence type="ECO:0000313" key="2">
    <source>
        <dbReference type="Proteomes" id="UP000326757"/>
    </source>
</evidence>
<gene>
    <name evidence="1" type="ORF">EYC80_003431</name>
</gene>
<name>A0A5N6KDP2_MONLA</name>
<protein>
    <submittedName>
        <fullName evidence="1">Uncharacterized protein</fullName>
    </submittedName>
</protein>
<evidence type="ECO:0000313" key="1">
    <source>
        <dbReference type="EMBL" id="KAB8301589.1"/>
    </source>
</evidence>
<organism evidence="1 2">
    <name type="scientific">Monilinia laxa</name>
    <name type="common">Brown rot fungus</name>
    <name type="synonym">Sclerotinia laxa</name>
    <dbReference type="NCBI Taxonomy" id="61186"/>
    <lineage>
        <taxon>Eukaryota</taxon>
        <taxon>Fungi</taxon>
        <taxon>Dikarya</taxon>
        <taxon>Ascomycota</taxon>
        <taxon>Pezizomycotina</taxon>
        <taxon>Leotiomycetes</taxon>
        <taxon>Helotiales</taxon>
        <taxon>Sclerotiniaceae</taxon>
        <taxon>Monilinia</taxon>
    </lineage>
</organism>
<dbReference type="AlphaFoldDB" id="A0A5N6KDP2"/>
<dbReference type="Proteomes" id="UP000326757">
    <property type="component" value="Unassembled WGS sequence"/>
</dbReference>
<proteinExistence type="predicted"/>
<dbReference type="EMBL" id="VIGI01000004">
    <property type="protein sequence ID" value="KAB8301589.1"/>
    <property type="molecule type" value="Genomic_DNA"/>
</dbReference>
<reference evidence="1 2" key="1">
    <citation type="submission" date="2019-06" db="EMBL/GenBank/DDBJ databases">
        <title>Genome Sequence of the Brown Rot Fungal Pathogen Monilinia laxa.</title>
        <authorList>
            <person name="De Miccolis Angelini R.M."/>
            <person name="Landi L."/>
            <person name="Abate D."/>
            <person name="Pollastro S."/>
            <person name="Romanazzi G."/>
            <person name="Faretra F."/>
        </authorList>
    </citation>
    <scope>NUCLEOTIDE SEQUENCE [LARGE SCALE GENOMIC DNA]</scope>
    <source>
        <strain evidence="1 2">Mlax316</strain>
    </source>
</reference>
<accession>A0A5N6KDP2</accession>
<keyword evidence="2" id="KW-1185">Reference proteome</keyword>
<comment type="caution">
    <text evidence="1">The sequence shown here is derived from an EMBL/GenBank/DDBJ whole genome shotgun (WGS) entry which is preliminary data.</text>
</comment>